<reference evidence="1" key="1">
    <citation type="journal article" date="2019" name="Sci. Rep.">
        <title>Draft genome of Tanacetum cinerariifolium, the natural source of mosquito coil.</title>
        <authorList>
            <person name="Yamashiro T."/>
            <person name="Shiraishi A."/>
            <person name="Satake H."/>
            <person name="Nakayama K."/>
        </authorList>
    </citation>
    <scope>NUCLEOTIDE SEQUENCE</scope>
</reference>
<organism evidence="1">
    <name type="scientific">Tanacetum cinerariifolium</name>
    <name type="common">Dalmatian daisy</name>
    <name type="synonym">Chrysanthemum cinerariifolium</name>
    <dbReference type="NCBI Taxonomy" id="118510"/>
    <lineage>
        <taxon>Eukaryota</taxon>
        <taxon>Viridiplantae</taxon>
        <taxon>Streptophyta</taxon>
        <taxon>Embryophyta</taxon>
        <taxon>Tracheophyta</taxon>
        <taxon>Spermatophyta</taxon>
        <taxon>Magnoliopsida</taxon>
        <taxon>eudicotyledons</taxon>
        <taxon>Gunneridae</taxon>
        <taxon>Pentapetalae</taxon>
        <taxon>asterids</taxon>
        <taxon>campanulids</taxon>
        <taxon>Asterales</taxon>
        <taxon>Asteraceae</taxon>
        <taxon>Asteroideae</taxon>
        <taxon>Anthemideae</taxon>
        <taxon>Anthemidinae</taxon>
        <taxon>Tanacetum</taxon>
    </lineage>
</organism>
<sequence length="184" mass="20659">CTKWGLFLCTALPDLSGRNLQDRKMQNRRVVADDVRLARQINVLCDTLTDVIESKESFVAELEMLGGKFVSRKMAEFIKDMLNKDVPNLMKLQILGREFELRATEKNIFIEKLKGERVASVIVAHIDNAVPVFLTLVDWCLSTVSEEDQRCVSGGICDVSSKFVHAFSINRARDSSASGMLGFK</sequence>
<comment type="caution">
    <text evidence="1">The sequence shown here is derived from an EMBL/GenBank/DDBJ whole genome shotgun (WGS) entry which is preliminary data.</text>
</comment>
<protein>
    <submittedName>
        <fullName evidence="1">Uncharacterized protein</fullName>
    </submittedName>
</protein>
<proteinExistence type="predicted"/>
<evidence type="ECO:0000313" key="1">
    <source>
        <dbReference type="EMBL" id="GFA07747.1"/>
    </source>
</evidence>
<accession>A0A699J309</accession>
<dbReference type="EMBL" id="BKCJ010365447">
    <property type="protein sequence ID" value="GFA07747.1"/>
    <property type="molecule type" value="Genomic_DNA"/>
</dbReference>
<dbReference type="AlphaFoldDB" id="A0A699J309"/>
<feature type="non-terminal residue" evidence="1">
    <location>
        <position position="1"/>
    </location>
</feature>
<name>A0A699J309_TANCI</name>
<gene>
    <name evidence="1" type="ORF">Tci_579719</name>
</gene>